<dbReference type="Pfam" id="PF01975">
    <property type="entry name" value="SurE"/>
    <property type="match status" value="1"/>
</dbReference>
<dbReference type="GO" id="GO:1990575">
    <property type="term" value="P:mitochondrial L-ornithine transmembrane transport"/>
    <property type="evidence" value="ECO:0007669"/>
    <property type="project" value="TreeGrafter"/>
</dbReference>
<evidence type="ECO:0000256" key="1">
    <source>
        <dbReference type="ARBA" id="ARBA00004225"/>
    </source>
</evidence>
<proteinExistence type="inferred from homology"/>
<evidence type="ECO:0000256" key="7">
    <source>
        <dbReference type="ARBA" id="ARBA00023128"/>
    </source>
</evidence>
<dbReference type="GO" id="GO:0031966">
    <property type="term" value="C:mitochondrial membrane"/>
    <property type="evidence" value="ECO:0007669"/>
    <property type="project" value="UniProtKB-SubCell"/>
</dbReference>
<evidence type="ECO:0000256" key="3">
    <source>
        <dbReference type="ARBA" id="ARBA00022448"/>
    </source>
</evidence>
<dbReference type="PANTHER" id="PTHR45624">
    <property type="entry name" value="MITOCHONDRIAL BASIC AMINO ACIDS TRANSPORTER-RELATED"/>
    <property type="match status" value="1"/>
</dbReference>
<dbReference type="Proteomes" id="UP000593564">
    <property type="component" value="Unassembled WGS sequence"/>
</dbReference>
<evidence type="ECO:0000256" key="4">
    <source>
        <dbReference type="ARBA" id="ARBA00022692"/>
    </source>
</evidence>
<keyword evidence="7" id="KW-0496">Mitochondrion</keyword>
<gene>
    <name evidence="10" type="ORF">HYC85_019396</name>
</gene>
<organism evidence="10 11">
    <name type="scientific">Camellia sinensis</name>
    <name type="common">Tea plant</name>
    <name type="synonym">Thea sinensis</name>
    <dbReference type="NCBI Taxonomy" id="4442"/>
    <lineage>
        <taxon>Eukaryota</taxon>
        <taxon>Viridiplantae</taxon>
        <taxon>Streptophyta</taxon>
        <taxon>Embryophyta</taxon>
        <taxon>Tracheophyta</taxon>
        <taxon>Spermatophyta</taxon>
        <taxon>Magnoliopsida</taxon>
        <taxon>eudicotyledons</taxon>
        <taxon>Gunneridae</taxon>
        <taxon>Pentapetalae</taxon>
        <taxon>asterids</taxon>
        <taxon>Ericales</taxon>
        <taxon>Theaceae</taxon>
        <taxon>Camellia</taxon>
    </lineage>
</organism>
<keyword evidence="3" id="KW-0813">Transport</keyword>
<comment type="subcellular location">
    <subcellularLocation>
        <location evidence="1">Mitochondrion membrane</location>
        <topology evidence="1">Multi-pass membrane protein</topology>
    </subcellularLocation>
</comment>
<keyword evidence="11" id="KW-1185">Reference proteome</keyword>
<keyword evidence="8" id="KW-0472">Membrane</keyword>
<evidence type="ECO:0000256" key="2">
    <source>
        <dbReference type="ARBA" id="ARBA00006375"/>
    </source>
</evidence>
<dbReference type="Gene3D" id="1.50.40.10">
    <property type="entry name" value="Mitochondrial carrier domain"/>
    <property type="match status" value="1"/>
</dbReference>
<comment type="similarity">
    <text evidence="2">Belongs to the mitochondrial carrier (TC 2.A.29) family.</text>
</comment>
<accession>A0A7J7GQP3</accession>
<sequence>MDCGADAGNRPTVTVTNDDGIDAPGLRVLVRVLVSVNRYEVLVCAPDSYVKGLYRDATSSFLGAAFESSIIFGIYSQIKQSLESLIIIPSATIDGGIISSVLCPSELVKCRTQVLGIDYLVPKSSRYNGPLDCALKTIKTEGESIRNAVFFSSYESVRYYMYLQLRDASFNQNNLTDVGVGIMTGFSGITVSFFYNYF</sequence>
<evidence type="ECO:0000313" key="10">
    <source>
        <dbReference type="EMBL" id="KAF5941754.1"/>
    </source>
</evidence>
<evidence type="ECO:0000256" key="5">
    <source>
        <dbReference type="ARBA" id="ARBA00022737"/>
    </source>
</evidence>
<dbReference type="InterPro" id="IPR002828">
    <property type="entry name" value="SurE-like_Pase/nucleotidase"/>
</dbReference>
<keyword evidence="4" id="KW-0812">Transmembrane</keyword>
<dbReference type="PANTHER" id="PTHR45624:SF15">
    <property type="entry name" value="MITOCHONDRIAL ARGININE TRANSPORTER BAC1"/>
    <property type="match status" value="1"/>
</dbReference>
<evidence type="ECO:0000256" key="6">
    <source>
        <dbReference type="ARBA" id="ARBA00022989"/>
    </source>
</evidence>
<reference evidence="11" key="1">
    <citation type="journal article" date="2020" name="Nat. Commun.">
        <title>Genome assembly of wild tea tree DASZ reveals pedigree and selection history of tea varieties.</title>
        <authorList>
            <person name="Zhang W."/>
            <person name="Zhang Y."/>
            <person name="Qiu H."/>
            <person name="Guo Y."/>
            <person name="Wan H."/>
            <person name="Zhang X."/>
            <person name="Scossa F."/>
            <person name="Alseekh S."/>
            <person name="Zhang Q."/>
            <person name="Wang P."/>
            <person name="Xu L."/>
            <person name="Schmidt M.H."/>
            <person name="Jia X."/>
            <person name="Li D."/>
            <person name="Zhu A."/>
            <person name="Guo F."/>
            <person name="Chen W."/>
            <person name="Ni D."/>
            <person name="Usadel B."/>
            <person name="Fernie A.R."/>
            <person name="Wen W."/>
        </authorList>
    </citation>
    <scope>NUCLEOTIDE SEQUENCE [LARGE SCALE GENOMIC DNA]</scope>
    <source>
        <strain evidence="11">cv. G240</strain>
    </source>
</reference>
<dbReference type="InterPro" id="IPR023395">
    <property type="entry name" value="MCP_dom_sf"/>
</dbReference>
<dbReference type="GO" id="GO:0016787">
    <property type="term" value="F:hydrolase activity"/>
    <property type="evidence" value="ECO:0007669"/>
    <property type="project" value="InterPro"/>
</dbReference>
<dbReference type="Gene3D" id="3.40.1210.10">
    <property type="entry name" value="Survival protein SurE-like phosphatase/nucleotidase"/>
    <property type="match status" value="1"/>
</dbReference>
<dbReference type="InterPro" id="IPR050567">
    <property type="entry name" value="Mitochondrial_Carrier"/>
</dbReference>
<dbReference type="GO" id="GO:0000064">
    <property type="term" value="F:L-ornithine transmembrane transporter activity"/>
    <property type="evidence" value="ECO:0007669"/>
    <property type="project" value="TreeGrafter"/>
</dbReference>
<evidence type="ECO:0000256" key="8">
    <source>
        <dbReference type="ARBA" id="ARBA00023136"/>
    </source>
</evidence>
<protein>
    <recommendedName>
        <fullName evidence="9">Survival protein SurE-like phosphatase/nucleotidase domain-containing protein</fullName>
    </recommendedName>
</protein>
<feature type="domain" description="Survival protein SurE-like phosphatase/nucleotidase" evidence="9">
    <location>
        <begin position="14"/>
        <end position="48"/>
    </location>
</feature>
<reference evidence="10 11" key="2">
    <citation type="submission" date="2020-07" db="EMBL/GenBank/DDBJ databases">
        <title>Genome assembly of wild tea tree DASZ reveals pedigree and selection history of tea varieties.</title>
        <authorList>
            <person name="Zhang W."/>
        </authorList>
    </citation>
    <scope>NUCLEOTIDE SEQUENCE [LARGE SCALE GENOMIC DNA]</scope>
    <source>
        <strain evidence="11">cv. G240</strain>
        <tissue evidence="10">Leaf</tissue>
    </source>
</reference>
<evidence type="ECO:0000259" key="9">
    <source>
        <dbReference type="Pfam" id="PF01975"/>
    </source>
</evidence>
<keyword evidence="6" id="KW-1133">Transmembrane helix</keyword>
<dbReference type="SUPFAM" id="SSF64167">
    <property type="entry name" value="SurE-like"/>
    <property type="match status" value="1"/>
</dbReference>
<dbReference type="SUPFAM" id="SSF103506">
    <property type="entry name" value="Mitochondrial carrier"/>
    <property type="match status" value="1"/>
</dbReference>
<dbReference type="InterPro" id="IPR036523">
    <property type="entry name" value="SurE-like_sf"/>
</dbReference>
<dbReference type="AlphaFoldDB" id="A0A7J7GQP3"/>
<evidence type="ECO:0000313" key="11">
    <source>
        <dbReference type="Proteomes" id="UP000593564"/>
    </source>
</evidence>
<dbReference type="EMBL" id="JACBKZ010000009">
    <property type="protein sequence ID" value="KAF5941754.1"/>
    <property type="molecule type" value="Genomic_DNA"/>
</dbReference>
<keyword evidence="5" id="KW-0677">Repeat</keyword>
<name>A0A7J7GQP3_CAMSI</name>
<comment type="caution">
    <text evidence="10">The sequence shown here is derived from an EMBL/GenBank/DDBJ whole genome shotgun (WGS) entry which is preliminary data.</text>
</comment>